<sequence>MASIRRSRTDEEDFSDRPLVRTRICDYRDWPLELDLVVLEPDEEHVYLPLTDLDFQLDWPQLELPDLTSPEKRPSSVPVAHHDPLEMAELMCDLAELPPLWFMS</sequence>
<proteinExistence type="predicted"/>
<protein>
    <submittedName>
        <fullName evidence="1">Uncharacterized protein</fullName>
    </submittedName>
</protein>
<dbReference type="EMBL" id="MK072015">
    <property type="protein sequence ID" value="AYV77191.1"/>
    <property type="molecule type" value="Genomic_DNA"/>
</dbReference>
<organism evidence="1">
    <name type="scientific">Barrevirus sp</name>
    <dbReference type="NCBI Taxonomy" id="2487763"/>
    <lineage>
        <taxon>Viruses</taxon>
        <taxon>Varidnaviria</taxon>
        <taxon>Bamfordvirae</taxon>
        <taxon>Nucleocytoviricota</taxon>
        <taxon>Megaviricetes</taxon>
        <taxon>Imitervirales</taxon>
        <taxon>Mimiviridae</taxon>
        <taxon>Klosneuvirinae</taxon>
    </lineage>
</organism>
<accession>A0A3G4ZT59</accession>
<name>A0A3G4ZT59_9VIRU</name>
<evidence type="ECO:0000313" key="1">
    <source>
        <dbReference type="EMBL" id="AYV77191.1"/>
    </source>
</evidence>
<reference evidence="1" key="1">
    <citation type="submission" date="2018-10" db="EMBL/GenBank/DDBJ databases">
        <title>Hidden diversity of soil giant viruses.</title>
        <authorList>
            <person name="Schulz F."/>
            <person name="Alteio L."/>
            <person name="Goudeau D."/>
            <person name="Ryan E.M."/>
            <person name="Malmstrom R.R."/>
            <person name="Blanchard J."/>
            <person name="Woyke T."/>
        </authorList>
    </citation>
    <scope>NUCLEOTIDE SEQUENCE</scope>
    <source>
        <strain evidence="1">BAV1</strain>
    </source>
</reference>
<gene>
    <name evidence="1" type="ORF">Barrevirus18_5</name>
</gene>